<dbReference type="Proteomes" id="UP000005018">
    <property type="component" value="Chromosome 5"/>
</dbReference>
<evidence type="ECO:0000313" key="5">
    <source>
        <dbReference type="Proteomes" id="UP000005018"/>
    </source>
</evidence>
<dbReference type="InterPro" id="IPR009057">
    <property type="entry name" value="Homeodomain-like_sf"/>
</dbReference>
<sequence>MTSRQERATLAQKIQVLDYFHSSGSSQLKTVNKFRNELSISKSSLSEWLKREEDLRRSFAREEFKLSKNSRRKVKFKYERINKAMDALVQARLDKNEPISEPILREHWSVYAHQYGVDDPKRLISFSHGWLNQFKKRHGLRRSPSCHKGSLIRQFEKRNKSDDVNMESVFESSADSDTSNGTHDVKTGAILPAQSVRDKVSTLKPSERVSSRSPFVSEIQETSTSIEYLLEKTDSSESITMASHGAPEDTQLRQYSLVDQAKVTSIPPLSNLPLHDNIRRLFLKHPLSNPPMEQHNVQDSDAEAIQRLNKQYVLTSAPETQPIQQRQYDTNLAQSSKDKISTVPAACAVANFRTTTTPTNPIETTSISEQVGAMQRKDSQVEKSAMDNGHTDNQVEVERFIFTTADNFFRVNAKQYPETSKVFQNLKSAFFHELAIKKKQKPDTELTR</sequence>
<dbReference type="GO" id="GO:0003677">
    <property type="term" value="F:DNA binding"/>
    <property type="evidence" value="ECO:0007669"/>
    <property type="project" value="UniProtKB-KW"/>
</dbReference>
<dbReference type="AlphaFoldDB" id="H8X8B4"/>
<dbReference type="HOGENOM" id="CLU_035341_0_0_1"/>
<evidence type="ECO:0000313" key="4">
    <source>
        <dbReference type="EMBL" id="CCG24213.1"/>
    </source>
</evidence>
<evidence type="ECO:0000256" key="2">
    <source>
        <dbReference type="SAM" id="MobiDB-lite"/>
    </source>
</evidence>
<feature type="domain" description="HTH CENPB-type" evidence="3">
    <location>
        <begin position="69"/>
        <end position="144"/>
    </location>
</feature>
<dbReference type="Gene3D" id="1.10.10.60">
    <property type="entry name" value="Homeodomain-like"/>
    <property type="match status" value="1"/>
</dbReference>
<dbReference type="SUPFAM" id="SSF46689">
    <property type="entry name" value="Homeodomain-like"/>
    <property type="match status" value="1"/>
</dbReference>
<keyword evidence="1" id="KW-0238">DNA-binding</keyword>
<reference evidence="4 5" key="1">
    <citation type="journal article" date="2012" name="PLoS ONE">
        <title>Sequence and analysis of the genome of the pathogenic yeast Candida orthopsilosis.</title>
        <authorList>
            <person name="Riccombeni A."/>
            <person name="Vidanes G."/>
            <person name="Proux-Wera E."/>
            <person name="Wolfe K.H."/>
            <person name="Butler G."/>
        </authorList>
    </citation>
    <scope>NUCLEOTIDE SEQUENCE [LARGE SCALE GENOMIC DNA]</scope>
    <source>
        <strain evidence="4 5">Co 90-125</strain>
    </source>
</reference>
<accession>H8X8B4</accession>
<feature type="compositionally biased region" description="Polar residues" evidence="2">
    <location>
        <begin position="170"/>
        <end position="182"/>
    </location>
</feature>
<name>H8X8B4_CANO9</name>
<feature type="region of interest" description="Disordered" evidence="2">
    <location>
        <begin position="170"/>
        <end position="191"/>
    </location>
</feature>
<dbReference type="eggNOG" id="ENOG502S0EG">
    <property type="taxonomic scope" value="Eukaryota"/>
</dbReference>
<protein>
    <recommendedName>
        <fullName evidence="3">HTH CENPB-type domain-containing protein</fullName>
    </recommendedName>
</protein>
<dbReference type="PROSITE" id="PS51253">
    <property type="entry name" value="HTH_CENPB"/>
    <property type="match status" value="1"/>
</dbReference>
<gene>
    <name evidence="4" type="ORF">CORT_0E06310</name>
</gene>
<dbReference type="RefSeq" id="XP_003870343.1">
    <property type="nucleotide sequence ID" value="XM_003870294.1"/>
</dbReference>
<dbReference type="GeneID" id="14540708"/>
<organism evidence="4 5">
    <name type="scientific">Candida orthopsilosis (strain 90-125)</name>
    <name type="common">Yeast</name>
    <dbReference type="NCBI Taxonomy" id="1136231"/>
    <lineage>
        <taxon>Eukaryota</taxon>
        <taxon>Fungi</taxon>
        <taxon>Dikarya</taxon>
        <taxon>Ascomycota</taxon>
        <taxon>Saccharomycotina</taxon>
        <taxon>Pichiomycetes</taxon>
        <taxon>Debaryomycetaceae</taxon>
        <taxon>Candida/Lodderomyces clade</taxon>
        <taxon>Candida</taxon>
    </lineage>
</organism>
<proteinExistence type="predicted"/>
<dbReference type="EMBL" id="HE681723">
    <property type="protein sequence ID" value="CCG24213.1"/>
    <property type="molecule type" value="Genomic_DNA"/>
</dbReference>
<keyword evidence="5" id="KW-1185">Reference proteome</keyword>
<dbReference type="Pfam" id="PF03221">
    <property type="entry name" value="HTH_Tnp_Tc5"/>
    <property type="match status" value="1"/>
</dbReference>
<evidence type="ECO:0000256" key="1">
    <source>
        <dbReference type="ARBA" id="ARBA00023125"/>
    </source>
</evidence>
<dbReference type="OrthoDB" id="2507562at2759"/>
<dbReference type="InterPro" id="IPR006600">
    <property type="entry name" value="HTH_CenpB_DNA-bd_dom"/>
</dbReference>
<evidence type="ECO:0000259" key="3">
    <source>
        <dbReference type="PROSITE" id="PS51253"/>
    </source>
</evidence>
<dbReference type="KEGG" id="cot:CORT_0E06310"/>